<dbReference type="InterPro" id="IPR003594">
    <property type="entry name" value="HATPase_dom"/>
</dbReference>
<dbReference type="PRINTS" id="PR00344">
    <property type="entry name" value="BCTRLSENSOR"/>
</dbReference>
<evidence type="ECO:0000256" key="10">
    <source>
        <dbReference type="ARBA" id="ARBA00022840"/>
    </source>
</evidence>
<evidence type="ECO:0000256" key="9">
    <source>
        <dbReference type="ARBA" id="ARBA00022777"/>
    </source>
</evidence>
<dbReference type="EMBL" id="SNUX01000004">
    <property type="protein sequence ID" value="TES46707.1"/>
    <property type="molecule type" value="Genomic_DNA"/>
</dbReference>
<name>A0A4Y7WGF7_9BACI</name>
<dbReference type="Pfam" id="PF14689">
    <property type="entry name" value="SPOB_a"/>
    <property type="match status" value="1"/>
</dbReference>
<evidence type="ECO:0000256" key="4">
    <source>
        <dbReference type="ARBA" id="ARBA00022475"/>
    </source>
</evidence>
<dbReference type="Pfam" id="PF00989">
    <property type="entry name" value="PAS"/>
    <property type="match status" value="1"/>
</dbReference>
<dbReference type="InterPro" id="IPR005467">
    <property type="entry name" value="His_kinase_dom"/>
</dbReference>
<dbReference type="InterPro" id="IPR033463">
    <property type="entry name" value="sCache_3"/>
</dbReference>
<dbReference type="Pfam" id="PF17203">
    <property type="entry name" value="sCache_3_2"/>
    <property type="match status" value="1"/>
</dbReference>
<dbReference type="GO" id="GO:0000155">
    <property type="term" value="F:phosphorelay sensor kinase activity"/>
    <property type="evidence" value="ECO:0007669"/>
    <property type="project" value="TreeGrafter"/>
</dbReference>
<evidence type="ECO:0000256" key="13">
    <source>
        <dbReference type="ARBA" id="ARBA00023136"/>
    </source>
</evidence>
<evidence type="ECO:0000256" key="2">
    <source>
        <dbReference type="ARBA" id="ARBA00004651"/>
    </source>
</evidence>
<feature type="transmembrane region" description="Helical" evidence="14">
    <location>
        <begin position="203"/>
        <end position="225"/>
    </location>
</feature>
<gene>
    <name evidence="16" type="primary">dcuS</name>
    <name evidence="16" type="ORF">E2L03_18680</name>
</gene>
<dbReference type="SUPFAM" id="SSF55874">
    <property type="entry name" value="ATPase domain of HSP90 chaperone/DNA topoisomerase II/histidine kinase"/>
    <property type="match status" value="1"/>
</dbReference>
<feature type="domain" description="Histidine kinase" evidence="15">
    <location>
        <begin position="344"/>
        <end position="557"/>
    </location>
</feature>
<keyword evidence="11 14" id="KW-1133">Transmembrane helix</keyword>
<dbReference type="PANTHER" id="PTHR43547">
    <property type="entry name" value="TWO-COMPONENT HISTIDINE KINASE"/>
    <property type="match status" value="1"/>
</dbReference>
<dbReference type="Gene3D" id="3.30.565.10">
    <property type="entry name" value="Histidine kinase-like ATPase, C-terminal domain"/>
    <property type="match status" value="1"/>
</dbReference>
<dbReference type="NCBIfam" id="NF008298">
    <property type="entry name" value="PRK11086.1"/>
    <property type="match status" value="1"/>
</dbReference>
<dbReference type="InterPro" id="IPR013767">
    <property type="entry name" value="PAS_fold"/>
</dbReference>
<evidence type="ECO:0000256" key="5">
    <source>
        <dbReference type="ARBA" id="ARBA00022553"/>
    </source>
</evidence>
<keyword evidence="4" id="KW-1003">Cell membrane</keyword>
<dbReference type="PROSITE" id="PS50109">
    <property type="entry name" value="HIS_KIN"/>
    <property type="match status" value="1"/>
</dbReference>
<evidence type="ECO:0000313" key="17">
    <source>
        <dbReference type="Proteomes" id="UP000298210"/>
    </source>
</evidence>
<dbReference type="Proteomes" id="UP000298210">
    <property type="component" value="Unassembled WGS sequence"/>
</dbReference>
<comment type="subcellular location">
    <subcellularLocation>
        <location evidence="2">Cell membrane</location>
        <topology evidence="2">Multi-pass membrane protein</topology>
    </subcellularLocation>
</comment>
<organism evidence="16 17">
    <name type="scientific">Shouchella lehensis</name>
    <dbReference type="NCBI Taxonomy" id="300825"/>
    <lineage>
        <taxon>Bacteria</taxon>
        <taxon>Bacillati</taxon>
        <taxon>Bacillota</taxon>
        <taxon>Bacilli</taxon>
        <taxon>Bacillales</taxon>
        <taxon>Bacillaceae</taxon>
        <taxon>Shouchella</taxon>
    </lineage>
</organism>
<dbReference type="InterPro" id="IPR039506">
    <property type="entry name" value="SPOB_a"/>
</dbReference>
<dbReference type="SUPFAM" id="SSF55785">
    <property type="entry name" value="PYP-like sensor domain (PAS domain)"/>
    <property type="match status" value="1"/>
</dbReference>
<keyword evidence="6 16" id="KW-0808">Transferase</keyword>
<dbReference type="InterPro" id="IPR036890">
    <property type="entry name" value="HATPase_C_sf"/>
</dbReference>
<keyword evidence="9 16" id="KW-0418">Kinase</keyword>
<comment type="catalytic activity">
    <reaction evidence="1">
        <text>ATP + protein L-histidine = ADP + protein N-phospho-L-histidine.</text>
        <dbReference type="EC" id="2.7.13.3"/>
    </reaction>
</comment>
<dbReference type="SUPFAM" id="SSF103190">
    <property type="entry name" value="Sensory domain-like"/>
    <property type="match status" value="1"/>
</dbReference>
<dbReference type="Gene3D" id="3.30.450.20">
    <property type="entry name" value="PAS domain"/>
    <property type="match status" value="2"/>
</dbReference>
<dbReference type="Gene3D" id="1.10.287.130">
    <property type="match status" value="1"/>
</dbReference>
<sequence length="565" mass="63082">MGESLFFCFFYAILRGNRRREEAHLMSIKKLRNRLTLKSTILLLVFVVVVLSLLVTDLLVHRSIEEEVEENQTNKAQQLAKVVALTPIVREALIEEEETSVQSYIETLMDKTDVQFIVVMNMDGIRYAHPEREKVGAHFVGGDEQTVLTTGEESLSISEGTLGRSLRAFTPVYDEQQQQIGAVAVGISLDKVEEAVSENRTNLFIGTFFGLLVGLVGAIWLASYIKRTLFNLEPKAIATLLEERSAMLQSTIEGMIAVDASGNITLVNKSAQTIFERAGLPPNAVGVKVETYMQNSRLRHVIESGKPEYNQEQSLNNLTIVVNRVPVHLNNHIIGAIATFRDKTEMKQLAEQLTGVKTYASTLRSQTHEFMNRMQIILGMLHSKEYEKLESYVQQITGNQLVEVNEVTVKLKEPVLAGLLLGKKSYARERGVELDISIDTAIQSFATNEQALELTTILGNLIDNAFDAVVNQEKGVVRLKLFVIEEELIIYISDNGPGMNADELQNMYEQGYSTKGLNRGYGLSLVKQSVEQIQGSMTVQSEKGQGTTFAVFMPLHEIKRSDTDD</sequence>
<keyword evidence="13 14" id="KW-0472">Membrane</keyword>
<dbReference type="SMART" id="SM00387">
    <property type="entry name" value="HATPase_c"/>
    <property type="match status" value="1"/>
</dbReference>
<evidence type="ECO:0000256" key="12">
    <source>
        <dbReference type="ARBA" id="ARBA00023012"/>
    </source>
</evidence>
<evidence type="ECO:0000256" key="6">
    <source>
        <dbReference type="ARBA" id="ARBA00022679"/>
    </source>
</evidence>
<evidence type="ECO:0000256" key="3">
    <source>
        <dbReference type="ARBA" id="ARBA00012438"/>
    </source>
</evidence>
<keyword evidence="12" id="KW-0902">Two-component regulatory system</keyword>
<evidence type="ECO:0000256" key="1">
    <source>
        <dbReference type="ARBA" id="ARBA00000085"/>
    </source>
</evidence>
<feature type="transmembrane region" description="Helical" evidence="14">
    <location>
        <begin position="35"/>
        <end position="55"/>
    </location>
</feature>
<evidence type="ECO:0000256" key="14">
    <source>
        <dbReference type="SAM" id="Phobius"/>
    </source>
</evidence>
<dbReference type="GO" id="GO:0006355">
    <property type="term" value="P:regulation of DNA-templated transcription"/>
    <property type="evidence" value="ECO:0007669"/>
    <property type="project" value="InterPro"/>
</dbReference>
<dbReference type="InterPro" id="IPR035965">
    <property type="entry name" value="PAS-like_dom_sf"/>
</dbReference>
<keyword evidence="7 14" id="KW-0812">Transmembrane</keyword>
<dbReference type="GO" id="GO:0005524">
    <property type="term" value="F:ATP binding"/>
    <property type="evidence" value="ECO:0007669"/>
    <property type="project" value="UniProtKB-KW"/>
</dbReference>
<comment type="caution">
    <text evidence="16">The sequence shown here is derived from an EMBL/GenBank/DDBJ whole genome shotgun (WGS) entry which is preliminary data.</text>
</comment>
<evidence type="ECO:0000256" key="11">
    <source>
        <dbReference type="ARBA" id="ARBA00022989"/>
    </source>
</evidence>
<dbReference type="PANTHER" id="PTHR43547:SF10">
    <property type="entry name" value="SENSOR HISTIDINE KINASE DCUS"/>
    <property type="match status" value="1"/>
</dbReference>
<dbReference type="InterPro" id="IPR004358">
    <property type="entry name" value="Sig_transdc_His_kin-like_C"/>
</dbReference>
<keyword evidence="8" id="KW-0547">Nucleotide-binding</keyword>
<evidence type="ECO:0000259" key="15">
    <source>
        <dbReference type="PROSITE" id="PS50109"/>
    </source>
</evidence>
<evidence type="ECO:0000256" key="8">
    <source>
        <dbReference type="ARBA" id="ARBA00022741"/>
    </source>
</evidence>
<dbReference type="EC" id="2.7.13.3" evidence="3"/>
<evidence type="ECO:0000256" key="7">
    <source>
        <dbReference type="ARBA" id="ARBA00022692"/>
    </source>
</evidence>
<keyword evidence="10" id="KW-0067">ATP-binding</keyword>
<reference evidence="16 17" key="1">
    <citation type="submission" date="2019-03" db="EMBL/GenBank/DDBJ databases">
        <authorList>
            <person name="Liu G."/>
        </authorList>
    </citation>
    <scope>NUCLEOTIDE SEQUENCE [LARGE SCALE GENOMIC DNA]</scope>
    <source>
        <strain evidence="16 17">DSM 19099</strain>
    </source>
</reference>
<proteinExistence type="predicted"/>
<dbReference type="FunFam" id="3.30.450.20:FF:000018">
    <property type="entry name" value="Sensor histidine kinase DcuS"/>
    <property type="match status" value="1"/>
</dbReference>
<dbReference type="AlphaFoldDB" id="A0A4Y7WGF7"/>
<protein>
    <recommendedName>
        <fullName evidence="3">histidine kinase</fullName>
        <ecNumber evidence="3">2.7.13.3</ecNumber>
    </recommendedName>
</protein>
<dbReference type="InterPro" id="IPR029151">
    <property type="entry name" value="Sensor-like_sf"/>
</dbReference>
<dbReference type="GO" id="GO:0005886">
    <property type="term" value="C:plasma membrane"/>
    <property type="evidence" value="ECO:0007669"/>
    <property type="project" value="UniProtKB-SubCell"/>
</dbReference>
<accession>A0A4Y7WGF7</accession>
<keyword evidence="5" id="KW-0597">Phosphoprotein</keyword>
<dbReference type="Pfam" id="PF02518">
    <property type="entry name" value="HATPase_c"/>
    <property type="match status" value="1"/>
</dbReference>
<evidence type="ECO:0000313" key="16">
    <source>
        <dbReference type="EMBL" id="TES46707.1"/>
    </source>
</evidence>